<comment type="pathway">
    <text evidence="1">Alkaloid biosynthesis.</text>
</comment>
<evidence type="ECO:0000256" key="5">
    <source>
        <dbReference type="ARBA" id="ARBA00022617"/>
    </source>
</evidence>
<evidence type="ECO:0000256" key="10">
    <source>
        <dbReference type="RuleBase" id="RU000498"/>
    </source>
</evidence>
<evidence type="ECO:0000256" key="9">
    <source>
        <dbReference type="ARBA" id="ARBA00023324"/>
    </source>
</evidence>
<dbReference type="Pfam" id="PF00199">
    <property type="entry name" value="Catalase"/>
    <property type="match status" value="1"/>
</dbReference>
<dbReference type="PRINTS" id="PR00067">
    <property type="entry name" value="CATALASE"/>
</dbReference>
<evidence type="ECO:0000313" key="13">
    <source>
        <dbReference type="EMBL" id="KAK9420574.1"/>
    </source>
</evidence>
<dbReference type="EMBL" id="JARVKF010000224">
    <property type="protein sequence ID" value="KAK9420574.1"/>
    <property type="molecule type" value="Genomic_DNA"/>
</dbReference>
<dbReference type="InterPro" id="IPR011614">
    <property type="entry name" value="Catalase_core"/>
</dbReference>
<dbReference type="InterPro" id="IPR002226">
    <property type="entry name" value="Catalase_haem_BS"/>
</dbReference>
<keyword evidence="6 10" id="KW-0479">Metal-binding</keyword>
<dbReference type="PROSITE" id="PS00437">
    <property type="entry name" value="CATALASE_1"/>
    <property type="match status" value="1"/>
</dbReference>
<dbReference type="PIRSF" id="PIRSF038928">
    <property type="entry name" value="Catalase_clade1-3"/>
    <property type="match status" value="1"/>
</dbReference>
<comment type="catalytic activity">
    <reaction evidence="10">
        <text>2 H2O2 = O2 + 2 H2O</text>
        <dbReference type="Rhea" id="RHEA:20309"/>
        <dbReference type="ChEBI" id="CHEBI:15377"/>
        <dbReference type="ChEBI" id="CHEBI:15379"/>
        <dbReference type="ChEBI" id="CHEBI:16240"/>
        <dbReference type="EC" id="1.11.1.6"/>
    </reaction>
</comment>
<evidence type="ECO:0000256" key="7">
    <source>
        <dbReference type="ARBA" id="ARBA00023002"/>
    </source>
</evidence>
<feature type="domain" description="Catalase core" evidence="12">
    <location>
        <begin position="34"/>
        <end position="422"/>
    </location>
</feature>
<sequence>MAPSADTSFAAHTSDHFTSYETDRQSKSQDAIYATSNGVPMPHPYETQRVGENGPLLLQDFHLIDLLSHFDRERIPERVVHAKGSGAHGFFECTNPIPELTQADIFSTKGKKCPVTARFSTVGGESGSHDCARDPRGFSVKFRTDEGNWDMVANNTPVFFLRDPAKFPHFIHTQKRDPSTHLTHADDSTMFWDYLSQNPESIHQVMILMGDRGIPDGYRFMHGYSGHTLKLVNKDGDWIYTQLHFKSQQGVKFITQEDSANYSPDYSQKDLYEAIQRGDFPKWDVSIQTMSSVEAEELWQKQQINVFDLTHVWPQGQFPLKKIGEFTLDENAINYFAEVEQVAFNPSHMPPGIEPSADPVLQSRLFSYPDTHRHRIGANYQQLPVNAPRTGFKFGNFQRDGQMAFYNQGSRPNYLSSIEPIKFKPRSVDLDQVHGTFTGEAVSFLSEIRPEDFNAPRALWQKVFDEPARERFINNVSGKMELCKNKEILKRQIAIFREVDDDIAKRLEKATGIKGYDGVANLSFNGTHNGMTKDDKLKYANGVTATTGHAASHNNGAPCSDKQIHNNAASGLDGVSRASGSNGTYVHNAS</sequence>
<dbReference type="SUPFAM" id="SSF56634">
    <property type="entry name" value="Heme-dependent catalase-like"/>
    <property type="match status" value="1"/>
</dbReference>
<evidence type="ECO:0000256" key="11">
    <source>
        <dbReference type="RuleBase" id="RU004142"/>
    </source>
</evidence>
<reference evidence="13 14" key="1">
    <citation type="journal article" date="2024" name="J. Plant Pathol.">
        <title>Sequence and assembly of the genome of Seiridium unicorne, isolate CBS 538.82, causal agent of cypress canker disease.</title>
        <authorList>
            <person name="Scali E."/>
            <person name="Rocca G.D."/>
            <person name="Danti R."/>
            <person name="Garbelotto M."/>
            <person name="Barberini S."/>
            <person name="Baroncelli R."/>
            <person name="Emiliani G."/>
        </authorList>
    </citation>
    <scope>NUCLEOTIDE SEQUENCE [LARGE SCALE GENOMIC DNA]</scope>
    <source>
        <strain evidence="13 14">BM-138-508</strain>
    </source>
</reference>
<dbReference type="CDD" id="cd08157">
    <property type="entry name" value="catalase_fungal"/>
    <property type="match status" value="1"/>
</dbReference>
<comment type="function">
    <text evidence="11">Catalyzes the degradation of hydrogen peroxide (H(2)O(2)) generated by peroxisomal oxidases to water and oxygen, thereby protecting cells from the toxic effects of hydrogen peroxide.</text>
</comment>
<dbReference type="InterPro" id="IPR020835">
    <property type="entry name" value="Catalase_sf"/>
</dbReference>
<protein>
    <recommendedName>
        <fullName evidence="10">Catalase</fullName>
        <ecNumber evidence="10">1.11.1.6</ecNumber>
    </recommendedName>
</protein>
<dbReference type="PROSITE" id="PS51402">
    <property type="entry name" value="CATALASE_3"/>
    <property type="match status" value="1"/>
</dbReference>
<dbReference type="InterPro" id="IPR024708">
    <property type="entry name" value="Catalase_AS"/>
</dbReference>
<keyword evidence="3 10" id="KW-0575">Peroxidase</keyword>
<dbReference type="SMART" id="SM01060">
    <property type="entry name" value="Catalase"/>
    <property type="match status" value="1"/>
</dbReference>
<comment type="similarity">
    <text evidence="2 10">Belongs to the catalase family.</text>
</comment>
<keyword evidence="8 10" id="KW-0408">Iron</keyword>
<proteinExistence type="inferred from homology"/>
<evidence type="ECO:0000256" key="2">
    <source>
        <dbReference type="ARBA" id="ARBA00005329"/>
    </source>
</evidence>
<evidence type="ECO:0000256" key="4">
    <source>
        <dbReference type="ARBA" id="ARBA00022589"/>
    </source>
</evidence>
<dbReference type="InterPro" id="IPR010582">
    <property type="entry name" value="Catalase_immune_responsive"/>
</dbReference>
<evidence type="ECO:0000313" key="14">
    <source>
        <dbReference type="Proteomes" id="UP001408356"/>
    </source>
</evidence>
<evidence type="ECO:0000256" key="6">
    <source>
        <dbReference type="ARBA" id="ARBA00022723"/>
    </source>
</evidence>
<comment type="caution">
    <text evidence="13">The sequence shown here is derived from an EMBL/GenBank/DDBJ whole genome shotgun (WGS) entry which is preliminary data.</text>
</comment>
<dbReference type="Pfam" id="PF06628">
    <property type="entry name" value="Catalase-rel"/>
    <property type="match status" value="1"/>
</dbReference>
<keyword evidence="9 10" id="KW-0376">Hydrogen peroxide</keyword>
<dbReference type="InterPro" id="IPR018028">
    <property type="entry name" value="Catalase"/>
</dbReference>
<keyword evidence="5 10" id="KW-0349">Heme</keyword>
<dbReference type="EC" id="1.11.1.6" evidence="10"/>
<dbReference type="InterPro" id="IPR024711">
    <property type="entry name" value="Catalase_clade1/3"/>
</dbReference>
<keyword evidence="4" id="KW-0017">Alkaloid metabolism</keyword>
<organism evidence="13 14">
    <name type="scientific">Seiridium unicorne</name>
    <dbReference type="NCBI Taxonomy" id="138068"/>
    <lineage>
        <taxon>Eukaryota</taxon>
        <taxon>Fungi</taxon>
        <taxon>Dikarya</taxon>
        <taxon>Ascomycota</taxon>
        <taxon>Pezizomycotina</taxon>
        <taxon>Sordariomycetes</taxon>
        <taxon>Xylariomycetidae</taxon>
        <taxon>Amphisphaeriales</taxon>
        <taxon>Sporocadaceae</taxon>
        <taxon>Seiridium</taxon>
    </lineage>
</organism>
<accession>A0ABR2V0W4</accession>
<gene>
    <name evidence="13" type="ORF">SUNI508_06314</name>
</gene>
<keyword evidence="7 10" id="KW-0560">Oxidoreductase</keyword>
<evidence type="ECO:0000256" key="8">
    <source>
        <dbReference type="ARBA" id="ARBA00023004"/>
    </source>
</evidence>
<dbReference type="Gene3D" id="2.40.180.10">
    <property type="entry name" value="Catalase core domain"/>
    <property type="match status" value="1"/>
</dbReference>
<dbReference type="PANTHER" id="PTHR11465">
    <property type="entry name" value="CATALASE"/>
    <property type="match status" value="1"/>
</dbReference>
<keyword evidence="14" id="KW-1185">Reference proteome</keyword>
<dbReference type="PROSITE" id="PS00438">
    <property type="entry name" value="CATALASE_2"/>
    <property type="match status" value="1"/>
</dbReference>
<evidence type="ECO:0000256" key="3">
    <source>
        <dbReference type="ARBA" id="ARBA00022559"/>
    </source>
</evidence>
<dbReference type="Proteomes" id="UP001408356">
    <property type="component" value="Unassembled WGS sequence"/>
</dbReference>
<name>A0ABR2V0W4_9PEZI</name>
<evidence type="ECO:0000259" key="12">
    <source>
        <dbReference type="SMART" id="SM01060"/>
    </source>
</evidence>
<dbReference type="PANTHER" id="PTHR11465:SF62">
    <property type="entry name" value="CATALASE T"/>
    <property type="match status" value="1"/>
</dbReference>
<evidence type="ECO:0000256" key="1">
    <source>
        <dbReference type="ARBA" id="ARBA00004913"/>
    </source>
</evidence>